<dbReference type="EMBL" id="JARJCM010000020">
    <property type="protein sequence ID" value="KAJ7040767.1"/>
    <property type="molecule type" value="Genomic_DNA"/>
</dbReference>
<evidence type="ECO:0000313" key="3">
    <source>
        <dbReference type="Proteomes" id="UP001218188"/>
    </source>
</evidence>
<dbReference type="AlphaFoldDB" id="A0AAD6TBA4"/>
<accession>A0AAD6TBA4</accession>
<protein>
    <recommendedName>
        <fullName evidence="1">SET domain-containing protein</fullName>
    </recommendedName>
</protein>
<gene>
    <name evidence="2" type="ORF">C8F04DRAFT_1309573</name>
</gene>
<dbReference type="PANTHER" id="PTHR47332:SF2">
    <property type="entry name" value="SET-6"/>
    <property type="match status" value="1"/>
</dbReference>
<dbReference type="CDD" id="cd20071">
    <property type="entry name" value="SET_SMYD"/>
    <property type="match status" value="1"/>
</dbReference>
<dbReference type="PROSITE" id="PS50280">
    <property type="entry name" value="SET"/>
    <property type="match status" value="1"/>
</dbReference>
<dbReference type="InterPro" id="IPR046341">
    <property type="entry name" value="SET_dom_sf"/>
</dbReference>
<dbReference type="SUPFAM" id="SSF82199">
    <property type="entry name" value="SET domain"/>
    <property type="match status" value="1"/>
</dbReference>
<dbReference type="InterPro" id="IPR011990">
    <property type="entry name" value="TPR-like_helical_dom_sf"/>
</dbReference>
<dbReference type="PANTHER" id="PTHR47332">
    <property type="entry name" value="SET DOMAIN-CONTAINING PROTEIN 5"/>
    <property type="match status" value="1"/>
</dbReference>
<dbReference type="Proteomes" id="UP001218188">
    <property type="component" value="Unassembled WGS sequence"/>
</dbReference>
<reference evidence="2" key="1">
    <citation type="submission" date="2023-03" db="EMBL/GenBank/DDBJ databases">
        <title>Massive genome expansion in bonnet fungi (Mycena s.s.) driven by repeated elements and novel gene families across ecological guilds.</title>
        <authorList>
            <consortium name="Lawrence Berkeley National Laboratory"/>
            <person name="Harder C.B."/>
            <person name="Miyauchi S."/>
            <person name="Viragh M."/>
            <person name="Kuo A."/>
            <person name="Thoen E."/>
            <person name="Andreopoulos B."/>
            <person name="Lu D."/>
            <person name="Skrede I."/>
            <person name="Drula E."/>
            <person name="Henrissat B."/>
            <person name="Morin E."/>
            <person name="Kohler A."/>
            <person name="Barry K."/>
            <person name="LaButti K."/>
            <person name="Morin E."/>
            <person name="Salamov A."/>
            <person name="Lipzen A."/>
            <person name="Mereny Z."/>
            <person name="Hegedus B."/>
            <person name="Baldrian P."/>
            <person name="Stursova M."/>
            <person name="Weitz H."/>
            <person name="Taylor A."/>
            <person name="Grigoriev I.V."/>
            <person name="Nagy L.G."/>
            <person name="Martin F."/>
            <person name="Kauserud H."/>
        </authorList>
    </citation>
    <scope>NUCLEOTIDE SEQUENCE</scope>
    <source>
        <strain evidence="2">CBHHK200</strain>
    </source>
</reference>
<proteinExistence type="predicted"/>
<dbReference type="SUPFAM" id="SSF48452">
    <property type="entry name" value="TPR-like"/>
    <property type="match status" value="1"/>
</dbReference>
<evidence type="ECO:0000259" key="1">
    <source>
        <dbReference type="PROSITE" id="PS50280"/>
    </source>
</evidence>
<sequence length="431" mass="47559">MAMGSPPAEIIKRQANKAFEASDFQVATSLYSHAMRLDAANPLYVLNRAMSNLKLTKCDISRPANDISIYLGTTPKRSKRLFRRARARKALGDETGARKDLETYVARGGQQKVADAEALSDPLATTKSNATTTLVPAADTSAGYEVKDTALMGKGAFATRVFHRGDLILTEKPLFALPESNDLREIIPAVSAAVERLSPTDLLQLLSLHASYGGNLFVDIYRTNTMPCGLCLVASRFNHSCLPNARYSFHAPSKCLRIFALTDVARGEELCVSYLSSRNVYGSTRAQRQRRFLASFNFSCGCPACSLTGADLEASDARRREAAVLWDGLTKHDPRLHGGRVVRDAVRGIRLLREEGYMADADDFALDAAALCALHSDWESAKYWAKFNYDTKCAEFGKDHEHAREAKVYCDDPRRYAQSGMYSGQKFPARV</sequence>
<keyword evidence="3" id="KW-1185">Reference proteome</keyword>
<dbReference type="Gene3D" id="1.25.40.10">
    <property type="entry name" value="Tetratricopeptide repeat domain"/>
    <property type="match status" value="1"/>
</dbReference>
<dbReference type="InterPro" id="IPR001214">
    <property type="entry name" value="SET_dom"/>
</dbReference>
<dbReference type="SMART" id="SM00317">
    <property type="entry name" value="SET"/>
    <property type="match status" value="1"/>
</dbReference>
<name>A0AAD6TBA4_9AGAR</name>
<organism evidence="2 3">
    <name type="scientific">Mycena alexandri</name>
    <dbReference type="NCBI Taxonomy" id="1745969"/>
    <lineage>
        <taxon>Eukaryota</taxon>
        <taxon>Fungi</taxon>
        <taxon>Dikarya</taxon>
        <taxon>Basidiomycota</taxon>
        <taxon>Agaricomycotina</taxon>
        <taxon>Agaricomycetes</taxon>
        <taxon>Agaricomycetidae</taxon>
        <taxon>Agaricales</taxon>
        <taxon>Marasmiineae</taxon>
        <taxon>Mycenaceae</taxon>
        <taxon>Mycena</taxon>
    </lineage>
</organism>
<dbReference type="Gene3D" id="2.170.270.10">
    <property type="entry name" value="SET domain"/>
    <property type="match status" value="1"/>
</dbReference>
<dbReference type="Pfam" id="PF00856">
    <property type="entry name" value="SET"/>
    <property type="match status" value="1"/>
</dbReference>
<evidence type="ECO:0000313" key="2">
    <source>
        <dbReference type="EMBL" id="KAJ7040767.1"/>
    </source>
</evidence>
<dbReference type="InterPro" id="IPR053185">
    <property type="entry name" value="SET_domain_protein"/>
</dbReference>
<comment type="caution">
    <text evidence="2">The sequence shown here is derived from an EMBL/GenBank/DDBJ whole genome shotgun (WGS) entry which is preliminary data.</text>
</comment>
<feature type="domain" description="SET" evidence="1">
    <location>
        <begin position="142"/>
        <end position="275"/>
    </location>
</feature>